<dbReference type="PIRSF" id="PIRSF037470">
    <property type="entry name" value="Rhomboid"/>
    <property type="match status" value="1"/>
</dbReference>
<keyword evidence="4 8" id="KW-1133">Transmembrane helix</keyword>
<dbReference type="SUPFAM" id="SSF144091">
    <property type="entry name" value="Rhomboid-like"/>
    <property type="match status" value="1"/>
</dbReference>
<feature type="active site" evidence="7">
    <location>
        <position position="331"/>
    </location>
</feature>
<evidence type="ECO:0000256" key="1">
    <source>
        <dbReference type="ARBA" id="ARBA00004141"/>
    </source>
</evidence>
<dbReference type="InterPro" id="IPR002048">
    <property type="entry name" value="EF_hand_dom"/>
</dbReference>
<dbReference type="Proteomes" id="UP001347796">
    <property type="component" value="Unassembled WGS sequence"/>
</dbReference>
<organism evidence="10 11">
    <name type="scientific">Patella caerulea</name>
    <name type="common">Rayed Mediterranean limpet</name>
    <dbReference type="NCBI Taxonomy" id="87958"/>
    <lineage>
        <taxon>Eukaryota</taxon>
        <taxon>Metazoa</taxon>
        <taxon>Spiralia</taxon>
        <taxon>Lophotrochozoa</taxon>
        <taxon>Mollusca</taxon>
        <taxon>Gastropoda</taxon>
        <taxon>Patellogastropoda</taxon>
        <taxon>Patelloidea</taxon>
        <taxon>Patellidae</taxon>
        <taxon>Patella</taxon>
    </lineage>
</organism>
<keyword evidence="3 8" id="KW-0812">Transmembrane</keyword>
<evidence type="ECO:0000256" key="3">
    <source>
        <dbReference type="ARBA" id="ARBA00022692"/>
    </source>
</evidence>
<feature type="transmembrane region" description="Helical" evidence="8">
    <location>
        <begin position="358"/>
        <end position="380"/>
    </location>
</feature>
<dbReference type="GO" id="GO:0016020">
    <property type="term" value="C:membrane"/>
    <property type="evidence" value="ECO:0007669"/>
    <property type="project" value="UniProtKB-SubCell"/>
</dbReference>
<dbReference type="InterPro" id="IPR011992">
    <property type="entry name" value="EF-hand-dom_pair"/>
</dbReference>
<dbReference type="InterPro" id="IPR051739">
    <property type="entry name" value="Rhomboid_IM_Serine_Proteases"/>
</dbReference>
<dbReference type="GO" id="GO:0005509">
    <property type="term" value="F:calcium ion binding"/>
    <property type="evidence" value="ECO:0007669"/>
    <property type="project" value="InterPro"/>
</dbReference>
<dbReference type="Pfam" id="PF01694">
    <property type="entry name" value="Rhomboid"/>
    <property type="match status" value="1"/>
</dbReference>
<feature type="active site" description="Nucleophile" evidence="7">
    <location>
        <position position="258"/>
    </location>
</feature>
<dbReference type="PANTHER" id="PTHR45840">
    <property type="entry name" value="RHOMBOID-RELATED PROTEIN"/>
    <property type="match status" value="1"/>
</dbReference>
<dbReference type="Gene3D" id="1.10.238.10">
    <property type="entry name" value="EF-hand"/>
    <property type="match status" value="1"/>
</dbReference>
<evidence type="ECO:0000313" key="11">
    <source>
        <dbReference type="Proteomes" id="UP001347796"/>
    </source>
</evidence>
<sequence>MSATESGRRAGAGVARRGKVEDIEMRKLREDLDRNYKKVFDKHGPEGVPLQDLRQELEEEGITDHITQERLNTLLSNADANRDAQITYGEFVKLMEGGGEGGVTREERRRFRGIISAAIDNIIPQSMKEDFIANYNCRPPPLFIPIISAIEIAVFIYYAVELEAQGRPITATTGVDMSSPLVYRPSRRYEAWRFLTYMFMHQGYIHILSNMIFQLLFGVPLEFVHKFWRVMIVYLLGVIAGSLAHSCTDHYVGLVGASGGVYALLGAHVAAIITNWREMNYECCGGSIKRILLSAPVRLTVILVLVLPDTGIAIYRRISAPDEFKVGVTAHIGGFLAGLLLGVPVLKNVKKLPWETTLGWVTLALYLAFVAFAVMFNGFYKGYPATDWS</sequence>
<evidence type="ECO:0000256" key="8">
    <source>
        <dbReference type="SAM" id="Phobius"/>
    </source>
</evidence>
<evidence type="ECO:0000259" key="9">
    <source>
        <dbReference type="PROSITE" id="PS50222"/>
    </source>
</evidence>
<dbReference type="InterPro" id="IPR017213">
    <property type="entry name" value="Peptidase_S54_rhomboid_met"/>
</dbReference>
<feature type="transmembrane region" description="Helical" evidence="8">
    <location>
        <begin position="194"/>
        <end position="215"/>
    </location>
</feature>
<dbReference type="GO" id="GO:0004252">
    <property type="term" value="F:serine-type endopeptidase activity"/>
    <property type="evidence" value="ECO:0007669"/>
    <property type="project" value="UniProtKB-UniRule"/>
</dbReference>
<keyword evidence="11" id="KW-1185">Reference proteome</keyword>
<reference evidence="10 11" key="1">
    <citation type="submission" date="2024-01" db="EMBL/GenBank/DDBJ databases">
        <title>The genome of the rayed Mediterranean limpet Patella caerulea (Linnaeus, 1758).</title>
        <authorList>
            <person name="Anh-Thu Weber A."/>
            <person name="Halstead-Nussloch G."/>
        </authorList>
    </citation>
    <scope>NUCLEOTIDE SEQUENCE [LARGE SCALE GENOMIC DNA]</scope>
    <source>
        <strain evidence="10">AATW-2023a</strain>
        <tissue evidence="10">Whole specimen</tissue>
    </source>
</reference>
<comment type="similarity">
    <text evidence="2 6">Belongs to the peptidase S54 family.</text>
</comment>
<dbReference type="SUPFAM" id="SSF47473">
    <property type="entry name" value="EF-hand"/>
    <property type="match status" value="1"/>
</dbReference>
<dbReference type="Gene3D" id="1.20.1540.10">
    <property type="entry name" value="Rhomboid-like"/>
    <property type="match status" value="1"/>
</dbReference>
<dbReference type="InterPro" id="IPR035952">
    <property type="entry name" value="Rhomboid-like_sf"/>
</dbReference>
<proteinExistence type="inferred from homology"/>
<name>A0AAN8K9W5_PATCE</name>
<accession>A0AAN8K9W5</accession>
<evidence type="ECO:0000256" key="4">
    <source>
        <dbReference type="ARBA" id="ARBA00022989"/>
    </source>
</evidence>
<keyword evidence="5 8" id="KW-0472">Membrane</keyword>
<protein>
    <recommendedName>
        <fullName evidence="9">EF-hand domain-containing protein</fullName>
    </recommendedName>
</protein>
<evidence type="ECO:0000313" key="10">
    <source>
        <dbReference type="EMBL" id="KAK6194514.1"/>
    </source>
</evidence>
<feature type="transmembrane region" description="Helical" evidence="8">
    <location>
        <begin position="251"/>
        <end position="273"/>
    </location>
</feature>
<comment type="subcellular location">
    <subcellularLocation>
        <location evidence="1">Membrane</location>
        <topology evidence="1">Multi-pass membrane protein</topology>
    </subcellularLocation>
</comment>
<dbReference type="EMBL" id="JAZGQO010000001">
    <property type="protein sequence ID" value="KAK6194514.1"/>
    <property type="molecule type" value="Genomic_DNA"/>
</dbReference>
<feature type="transmembrane region" description="Helical" evidence="8">
    <location>
        <begin position="326"/>
        <end position="346"/>
    </location>
</feature>
<evidence type="ECO:0000256" key="2">
    <source>
        <dbReference type="ARBA" id="ARBA00009045"/>
    </source>
</evidence>
<dbReference type="PROSITE" id="PS50222">
    <property type="entry name" value="EF_HAND_2"/>
    <property type="match status" value="1"/>
</dbReference>
<dbReference type="PANTHER" id="PTHR45840:SF2">
    <property type="entry name" value="PROTEIN RHOMBOID-RELATED"/>
    <property type="match status" value="1"/>
</dbReference>
<evidence type="ECO:0000256" key="7">
    <source>
        <dbReference type="PIRSR" id="PIRSR037470-50"/>
    </source>
</evidence>
<feature type="domain" description="EF-hand" evidence="9">
    <location>
        <begin position="66"/>
        <end position="101"/>
    </location>
</feature>
<dbReference type="InterPro" id="IPR022764">
    <property type="entry name" value="Peptidase_S54_rhomboid_dom"/>
</dbReference>
<evidence type="ECO:0000256" key="6">
    <source>
        <dbReference type="PIRNR" id="PIRNR037470"/>
    </source>
</evidence>
<feature type="transmembrane region" description="Helical" evidence="8">
    <location>
        <begin position="142"/>
        <end position="160"/>
    </location>
</feature>
<comment type="caution">
    <text evidence="10">The sequence shown here is derived from an EMBL/GenBank/DDBJ whole genome shotgun (WGS) entry which is preliminary data.</text>
</comment>
<gene>
    <name evidence="10" type="ORF">SNE40_000136</name>
</gene>
<evidence type="ECO:0000256" key="5">
    <source>
        <dbReference type="ARBA" id="ARBA00023136"/>
    </source>
</evidence>
<dbReference type="AlphaFoldDB" id="A0AAN8K9W5"/>
<feature type="transmembrane region" description="Helical" evidence="8">
    <location>
        <begin position="293"/>
        <end position="314"/>
    </location>
</feature>
<feature type="transmembrane region" description="Helical" evidence="8">
    <location>
        <begin position="227"/>
        <end position="244"/>
    </location>
</feature>